<name>A0A7G9S1D6_9FIRM</name>
<sequence>MREYSLEVGLQEDIEYVDEQLSNFNESIKPYEQDEEFHPFQYIMKNESDEIIAGISAYAVMWKILYVDVLWVHESYRKQGIGSALLAQVEQDAKEFGCKVGHLDSFDFQGKEFYEKQGYQIFGTLEDAPEGHTEYFFSKKL</sequence>
<gene>
    <name evidence="4" type="ORF">H9L01_04715</name>
</gene>
<keyword evidence="2" id="KW-0012">Acyltransferase</keyword>
<evidence type="ECO:0000313" key="5">
    <source>
        <dbReference type="Proteomes" id="UP000515928"/>
    </source>
</evidence>
<dbReference type="PANTHER" id="PTHR43420">
    <property type="entry name" value="ACETYLTRANSFERASE"/>
    <property type="match status" value="1"/>
</dbReference>
<accession>A0A7G9S1D6</accession>
<dbReference type="Pfam" id="PF00583">
    <property type="entry name" value="Acetyltransf_1"/>
    <property type="match status" value="1"/>
</dbReference>
<dbReference type="AlphaFoldDB" id="A0A7G9S1D6"/>
<protein>
    <submittedName>
        <fullName evidence="4">GNAT family N-acetyltransferase</fullName>
    </submittedName>
</protein>
<evidence type="ECO:0000256" key="1">
    <source>
        <dbReference type="ARBA" id="ARBA00022679"/>
    </source>
</evidence>
<dbReference type="GO" id="GO:0016747">
    <property type="term" value="F:acyltransferase activity, transferring groups other than amino-acyl groups"/>
    <property type="evidence" value="ECO:0007669"/>
    <property type="project" value="InterPro"/>
</dbReference>
<dbReference type="InterPro" id="IPR000182">
    <property type="entry name" value="GNAT_dom"/>
</dbReference>
<dbReference type="CDD" id="cd04301">
    <property type="entry name" value="NAT_SF"/>
    <property type="match status" value="1"/>
</dbReference>
<keyword evidence="1 4" id="KW-0808">Transferase</keyword>
<evidence type="ECO:0000256" key="2">
    <source>
        <dbReference type="ARBA" id="ARBA00023315"/>
    </source>
</evidence>
<dbReference type="InterPro" id="IPR016181">
    <property type="entry name" value="Acyl_CoA_acyltransferase"/>
</dbReference>
<evidence type="ECO:0000259" key="3">
    <source>
        <dbReference type="PROSITE" id="PS51186"/>
    </source>
</evidence>
<dbReference type="SUPFAM" id="SSF55729">
    <property type="entry name" value="Acyl-CoA N-acyltransferases (Nat)"/>
    <property type="match status" value="1"/>
</dbReference>
<reference evidence="4 5" key="1">
    <citation type="submission" date="2020-08" db="EMBL/GenBank/DDBJ databases">
        <title>Genome sequence of Erysipelothrix inopinata DSM 15511T.</title>
        <authorList>
            <person name="Hyun D.-W."/>
            <person name="Bae J.-W."/>
        </authorList>
    </citation>
    <scope>NUCLEOTIDE SEQUENCE [LARGE SCALE GENOMIC DNA]</scope>
    <source>
        <strain evidence="4 5">DSM 15511</strain>
    </source>
</reference>
<dbReference type="Proteomes" id="UP000515928">
    <property type="component" value="Chromosome"/>
</dbReference>
<keyword evidence="5" id="KW-1185">Reference proteome</keyword>
<feature type="domain" description="N-acetyltransferase" evidence="3">
    <location>
        <begin position="1"/>
        <end position="141"/>
    </location>
</feature>
<organism evidence="4 5">
    <name type="scientific">Erysipelothrix inopinata</name>
    <dbReference type="NCBI Taxonomy" id="225084"/>
    <lineage>
        <taxon>Bacteria</taxon>
        <taxon>Bacillati</taxon>
        <taxon>Bacillota</taxon>
        <taxon>Erysipelotrichia</taxon>
        <taxon>Erysipelotrichales</taxon>
        <taxon>Erysipelotrichaceae</taxon>
        <taxon>Erysipelothrix</taxon>
    </lineage>
</organism>
<dbReference type="InterPro" id="IPR050680">
    <property type="entry name" value="YpeA/RimI_acetyltransf"/>
</dbReference>
<proteinExistence type="predicted"/>
<dbReference type="KEGG" id="eio:H9L01_04715"/>
<dbReference type="Gene3D" id="3.40.630.30">
    <property type="match status" value="1"/>
</dbReference>
<dbReference type="PROSITE" id="PS51186">
    <property type="entry name" value="GNAT"/>
    <property type="match status" value="1"/>
</dbReference>
<dbReference type="EMBL" id="CP060715">
    <property type="protein sequence ID" value="QNN61661.1"/>
    <property type="molecule type" value="Genomic_DNA"/>
</dbReference>
<dbReference type="RefSeq" id="WP_187534860.1">
    <property type="nucleotide sequence ID" value="NZ_CBCSHU010000003.1"/>
</dbReference>
<evidence type="ECO:0000313" key="4">
    <source>
        <dbReference type="EMBL" id="QNN61661.1"/>
    </source>
</evidence>